<name>A0A7C9USZ6_9PROT</name>
<evidence type="ECO:0000313" key="10">
    <source>
        <dbReference type="EMBL" id="NFV79648.1"/>
    </source>
</evidence>
<dbReference type="EMBL" id="JAAIYP010000033">
    <property type="protein sequence ID" value="NFV79648.1"/>
    <property type="molecule type" value="Genomic_DNA"/>
</dbReference>
<sequence>MRGQMMQLPLDIGSILRFAAKFHGDTEIVSRTVEGPVHRTTYAEAALRVARLGNALRRLGVKRGDVVGTIAWNGYRHFELYYAIAGLGAVCHTTNPRLFADQISFILDDAGDEVLFFDLTFLPLVETLAGRLPKVRAFVLMTDRAHMPANSPIPNLLCYEELVEAESDDIDWPRIDEHEASGLCYTSGTTGNPRGVLYSHRSSVLHAMASNLADGFALSARDAVLPVVPMFHVNAWGIPYSAAMVGAKLVFPGPHLDGTSLRLLIADEDVTITAGVPTVWMNLLAHCRDTGTDLAGLERVVVGGAACSASLMEGFEALGVRVIHAWGMTETSPLGLANTPSRKSAALPAEAQRKIALKQGRPIFGVDLKVADSHGNPLPQDGHSPGALKISGHWICDGYFRLDPVDAHAEPGWFDTGDVATMTDDGFVEIVDRTKDMIKSGGEWISSIQLENVMMSHPMVREAAAIARPDDRWGERPRLVVALRDGAQATPAELREFFEGRVSKWCVPDDVLIVDELPHTATGKLLKTALRALYAQVPVDA</sequence>
<organism evidence="10 11">
    <name type="scientific">Magnetospirillum aberrantis SpK</name>
    <dbReference type="NCBI Taxonomy" id="908842"/>
    <lineage>
        <taxon>Bacteria</taxon>
        <taxon>Pseudomonadati</taxon>
        <taxon>Pseudomonadota</taxon>
        <taxon>Alphaproteobacteria</taxon>
        <taxon>Rhodospirillales</taxon>
        <taxon>Rhodospirillaceae</taxon>
        <taxon>Magnetospirillum</taxon>
    </lineage>
</organism>
<accession>A0A7C9USZ6</accession>
<keyword evidence="3" id="KW-0276">Fatty acid metabolism</keyword>
<dbReference type="Pfam" id="PF00501">
    <property type="entry name" value="AMP-binding"/>
    <property type="match status" value="1"/>
</dbReference>
<feature type="domain" description="AMP-dependent synthetase/ligase" evidence="8">
    <location>
        <begin position="19"/>
        <end position="400"/>
    </location>
</feature>
<evidence type="ECO:0000256" key="4">
    <source>
        <dbReference type="ARBA" id="ARBA00023098"/>
    </source>
</evidence>
<dbReference type="GO" id="GO:0006631">
    <property type="term" value="P:fatty acid metabolic process"/>
    <property type="evidence" value="ECO:0007669"/>
    <property type="project" value="UniProtKB-KW"/>
</dbReference>
<dbReference type="InterPro" id="IPR042099">
    <property type="entry name" value="ANL_N_sf"/>
</dbReference>
<dbReference type="InterPro" id="IPR000873">
    <property type="entry name" value="AMP-dep_synth/lig_dom"/>
</dbReference>
<dbReference type="InterPro" id="IPR020845">
    <property type="entry name" value="AMP-binding_CS"/>
</dbReference>
<keyword evidence="2 10" id="KW-0436">Ligase</keyword>
<reference evidence="10 11" key="1">
    <citation type="submission" date="2020-02" db="EMBL/GenBank/DDBJ databases">
        <authorList>
            <person name="Dziuba M."/>
            <person name="Kuznetsov B."/>
            <person name="Mardanov A."/>
            <person name="Ravin N."/>
            <person name="Grouzdev D."/>
        </authorList>
    </citation>
    <scope>NUCLEOTIDE SEQUENCE [LARGE SCALE GENOMIC DNA]</scope>
    <source>
        <strain evidence="10 11">SpK</strain>
    </source>
</reference>
<gene>
    <name evidence="10" type="ORF">G4223_05950</name>
</gene>
<dbReference type="Proteomes" id="UP000480684">
    <property type="component" value="Unassembled WGS sequence"/>
</dbReference>
<comment type="caution">
    <text evidence="10">The sequence shown here is derived from an EMBL/GenBank/DDBJ whole genome shotgun (WGS) entry which is preliminary data.</text>
</comment>
<evidence type="ECO:0000256" key="6">
    <source>
        <dbReference type="ARBA" id="ARBA00066616"/>
    </source>
</evidence>
<keyword evidence="4" id="KW-0443">Lipid metabolism</keyword>
<dbReference type="FunFam" id="3.30.300.30:FF:000008">
    <property type="entry name" value="2,3-dihydroxybenzoate-AMP ligase"/>
    <property type="match status" value="1"/>
</dbReference>
<dbReference type="NCBIfam" id="NF004837">
    <property type="entry name" value="PRK06187.1"/>
    <property type="match status" value="1"/>
</dbReference>
<feature type="domain" description="AMP-binding enzyme C-terminal" evidence="9">
    <location>
        <begin position="450"/>
        <end position="524"/>
    </location>
</feature>
<evidence type="ECO:0000259" key="8">
    <source>
        <dbReference type="Pfam" id="PF00501"/>
    </source>
</evidence>
<dbReference type="SUPFAM" id="SSF56801">
    <property type="entry name" value="Acetyl-CoA synthetase-like"/>
    <property type="match status" value="1"/>
</dbReference>
<dbReference type="Pfam" id="PF13193">
    <property type="entry name" value="AMP-binding_C"/>
    <property type="match status" value="1"/>
</dbReference>
<evidence type="ECO:0000313" key="11">
    <source>
        <dbReference type="Proteomes" id="UP000480684"/>
    </source>
</evidence>
<dbReference type="InterPro" id="IPR025110">
    <property type="entry name" value="AMP-bd_C"/>
</dbReference>
<comment type="catalytic activity">
    <reaction evidence="5">
        <text>3-(methylsulfanyl)propanoate + ATP + CoA = 3-(methylsulfanyl)propanoyl-CoA + AMP + diphosphate</text>
        <dbReference type="Rhea" id="RHEA:43052"/>
        <dbReference type="ChEBI" id="CHEBI:30616"/>
        <dbReference type="ChEBI" id="CHEBI:33019"/>
        <dbReference type="ChEBI" id="CHEBI:49016"/>
        <dbReference type="ChEBI" id="CHEBI:57287"/>
        <dbReference type="ChEBI" id="CHEBI:82815"/>
        <dbReference type="ChEBI" id="CHEBI:456215"/>
        <dbReference type="EC" id="6.2.1.44"/>
    </reaction>
    <physiologicalReaction direction="left-to-right" evidence="5">
        <dbReference type="Rhea" id="RHEA:43053"/>
    </physiologicalReaction>
</comment>
<evidence type="ECO:0000259" key="9">
    <source>
        <dbReference type="Pfam" id="PF13193"/>
    </source>
</evidence>
<dbReference type="GO" id="GO:0016874">
    <property type="term" value="F:ligase activity"/>
    <property type="evidence" value="ECO:0007669"/>
    <property type="project" value="UniProtKB-KW"/>
</dbReference>
<evidence type="ECO:0000256" key="3">
    <source>
        <dbReference type="ARBA" id="ARBA00022832"/>
    </source>
</evidence>
<evidence type="ECO:0000256" key="5">
    <source>
        <dbReference type="ARBA" id="ARBA00051915"/>
    </source>
</evidence>
<dbReference type="CDD" id="cd12119">
    <property type="entry name" value="ttLC_FACS_AlkK_like"/>
    <property type="match status" value="1"/>
</dbReference>
<keyword evidence="11" id="KW-1185">Reference proteome</keyword>
<dbReference type="PANTHER" id="PTHR43859">
    <property type="entry name" value="ACYL-ACTIVATING ENZYME"/>
    <property type="match status" value="1"/>
</dbReference>
<dbReference type="AlphaFoldDB" id="A0A7C9USZ6"/>
<comment type="similarity">
    <text evidence="1">Belongs to the ATP-dependent AMP-binding enzyme family.</text>
</comment>
<evidence type="ECO:0000256" key="2">
    <source>
        <dbReference type="ARBA" id="ARBA00022598"/>
    </source>
</evidence>
<dbReference type="EC" id="6.2.1.44" evidence="6"/>
<dbReference type="PROSITE" id="PS00455">
    <property type="entry name" value="AMP_BINDING"/>
    <property type="match status" value="1"/>
</dbReference>
<dbReference type="InterPro" id="IPR045851">
    <property type="entry name" value="AMP-bd_C_sf"/>
</dbReference>
<protein>
    <recommendedName>
        <fullName evidence="7">3-methylmercaptopropionyl-CoA ligase</fullName>
        <ecNumber evidence="6">6.2.1.44</ecNumber>
    </recommendedName>
</protein>
<dbReference type="Gene3D" id="3.30.300.30">
    <property type="match status" value="1"/>
</dbReference>
<dbReference type="RefSeq" id="WP_163676452.1">
    <property type="nucleotide sequence ID" value="NZ_JAAIYP010000033.1"/>
</dbReference>
<proteinExistence type="inferred from homology"/>
<dbReference type="PANTHER" id="PTHR43859:SF4">
    <property type="entry name" value="BUTANOATE--COA LIGASE AAE1-RELATED"/>
    <property type="match status" value="1"/>
</dbReference>
<dbReference type="Gene3D" id="3.40.50.12780">
    <property type="entry name" value="N-terminal domain of ligase-like"/>
    <property type="match status" value="1"/>
</dbReference>
<evidence type="ECO:0000256" key="1">
    <source>
        <dbReference type="ARBA" id="ARBA00006432"/>
    </source>
</evidence>
<evidence type="ECO:0000256" key="7">
    <source>
        <dbReference type="ARBA" id="ARBA00067668"/>
    </source>
</evidence>